<evidence type="ECO:0000313" key="2">
    <source>
        <dbReference type="Proteomes" id="UP000516439"/>
    </source>
</evidence>
<dbReference type="RefSeq" id="WP_190328355.1">
    <property type="nucleotide sequence ID" value="NZ_CP061171.1"/>
</dbReference>
<dbReference type="Pfam" id="PF11751">
    <property type="entry name" value="PorP_SprF"/>
    <property type="match status" value="1"/>
</dbReference>
<accession>A0ABX6TN46</accession>
<dbReference type="Proteomes" id="UP000516439">
    <property type="component" value="Chromosome"/>
</dbReference>
<keyword evidence="2" id="KW-1185">Reference proteome</keyword>
<dbReference type="EMBL" id="CP061171">
    <property type="protein sequence ID" value="QNR86097.1"/>
    <property type="molecule type" value="Genomic_DNA"/>
</dbReference>
<dbReference type="InterPro" id="IPR019861">
    <property type="entry name" value="PorP/SprF_Bacteroidetes"/>
</dbReference>
<reference evidence="1 2" key="1">
    <citation type="submission" date="2020-09" db="EMBL/GenBank/DDBJ databases">
        <title>Pedobacter sp. SW-16 isolated from soil near Yeocheon.</title>
        <authorList>
            <person name="Im H.S."/>
            <person name="Joung Y."/>
            <person name="Lee S.-S."/>
        </authorList>
    </citation>
    <scope>NUCLEOTIDE SEQUENCE [LARGE SCALE GENOMIC DNA]</scope>
    <source>
        <strain evidence="1 2">SW-16</strain>
    </source>
</reference>
<organism evidence="1 2">
    <name type="scientific">Pedobacter riviphilus</name>
    <dbReference type="NCBI Taxonomy" id="2766984"/>
    <lineage>
        <taxon>Bacteria</taxon>
        <taxon>Pseudomonadati</taxon>
        <taxon>Bacteroidota</taxon>
        <taxon>Sphingobacteriia</taxon>
        <taxon>Sphingobacteriales</taxon>
        <taxon>Sphingobacteriaceae</taxon>
        <taxon>Pedobacter</taxon>
    </lineage>
</organism>
<protein>
    <submittedName>
        <fullName evidence="1">Type IX secretion system membrane protein PorP/SprF</fullName>
    </submittedName>
</protein>
<gene>
    <name evidence="1" type="ORF">H9N25_06645</name>
</gene>
<proteinExistence type="predicted"/>
<evidence type="ECO:0000313" key="1">
    <source>
        <dbReference type="EMBL" id="QNR86097.1"/>
    </source>
</evidence>
<sequence length="113" mass="13006">MFLLSEDFQAKPTFLLKYGLGGPTSLDLNAFLMIEDFIWLDCSYQTGVKLYDKNYLQHDLTSWNAVVGAVHIFSSEKLRIGLWYGFSIDPLEGNNSGKHEIFFPYRSLNQRSD</sequence>
<name>A0ABX6TN46_9SPHI</name>